<dbReference type="PROSITE" id="PS51281">
    <property type="entry name" value="TAP_C"/>
    <property type="match status" value="1"/>
</dbReference>
<proteinExistence type="inferred from homology"/>
<dbReference type="PANTHER" id="PTHR10662">
    <property type="entry name" value="NUCLEAR RNA EXPORT FACTOR"/>
    <property type="match status" value="1"/>
</dbReference>
<dbReference type="InterPro" id="IPR018222">
    <property type="entry name" value="Nuclear_transport_factor_2_euk"/>
</dbReference>
<accession>A0AAD5N180</accession>
<dbReference type="SUPFAM" id="SSF46934">
    <property type="entry name" value="UBA-like"/>
    <property type="match status" value="1"/>
</dbReference>
<feature type="domain" description="TAP-C" evidence="9">
    <location>
        <begin position="133"/>
        <end position="186"/>
    </location>
</feature>
<dbReference type="InterPro" id="IPR009060">
    <property type="entry name" value="UBA-like_sf"/>
</dbReference>
<evidence type="ECO:0000256" key="1">
    <source>
        <dbReference type="ARBA" id="ARBA00004123"/>
    </source>
</evidence>
<sequence length="208" mass="23048">MDIAVALSKLPITNHYTESFIVDTHLISENLMAFSVQGLFEDGTFAKSGDVPILNFFTRSFIVSPRGNESIAVISDMLYVSGVTPARIARYKLMLNKALSAQQSLPSASSTDPVFNTVQSVEGSQLSSQMSLEVKQQMIEQFCKDSGMIPAWSEKCLVDCDWNYEAAGQAFLINRHNIPKAHSLIYESMSIPAYRCCLKSMTLLQILC</sequence>
<keyword evidence="3" id="KW-0813">Transport</keyword>
<evidence type="ECO:0000256" key="3">
    <source>
        <dbReference type="ARBA" id="ARBA00022448"/>
    </source>
</evidence>
<comment type="caution">
    <text evidence="10">The sequence shown here is derived from an EMBL/GenBank/DDBJ whole genome shotgun (WGS) entry which is preliminary data.</text>
</comment>
<evidence type="ECO:0000313" key="11">
    <source>
        <dbReference type="Proteomes" id="UP001196413"/>
    </source>
</evidence>
<comment type="subcellular location">
    <subcellularLocation>
        <location evidence="1">Nucleus</location>
    </subcellularLocation>
</comment>
<dbReference type="CDD" id="cd14342">
    <property type="entry name" value="UBA_TAP-C"/>
    <property type="match status" value="1"/>
</dbReference>
<evidence type="ECO:0000256" key="4">
    <source>
        <dbReference type="ARBA" id="ARBA00022614"/>
    </source>
</evidence>
<keyword evidence="4" id="KW-0433">Leucine-rich repeat</keyword>
<dbReference type="Pfam" id="PF03943">
    <property type="entry name" value="TAP_C"/>
    <property type="match status" value="1"/>
</dbReference>
<dbReference type="FunFam" id="1.10.8.10:FF:000018">
    <property type="entry name" value="Nuclear RNA export factor 1"/>
    <property type="match status" value="1"/>
</dbReference>
<evidence type="ECO:0000256" key="5">
    <source>
        <dbReference type="ARBA" id="ARBA00022737"/>
    </source>
</evidence>
<protein>
    <recommendedName>
        <fullName evidence="12">TAP-C domain-containing protein</fullName>
    </recommendedName>
</protein>
<keyword evidence="11" id="KW-1185">Reference proteome</keyword>
<dbReference type="AlphaFoldDB" id="A0AAD5N180"/>
<evidence type="ECO:0000259" key="9">
    <source>
        <dbReference type="PROSITE" id="PS51281"/>
    </source>
</evidence>
<evidence type="ECO:0000256" key="2">
    <source>
        <dbReference type="ARBA" id="ARBA00009285"/>
    </source>
</evidence>
<dbReference type="PROSITE" id="PS50177">
    <property type="entry name" value="NTF2_DOMAIN"/>
    <property type="match status" value="1"/>
</dbReference>
<dbReference type="Pfam" id="PF22602">
    <property type="entry name" value="NXF_NTF2"/>
    <property type="match status" value="1"/>
</dbReference>
<dbReference type="InterPro" id="IPR005637">
    <property type="entry name" value="TAP_C_dom"/>
</dbReference>
<reference evidence="10" key="1">
    <citation type="submission" date="2021-06" db="EMBL/GenBank/DDBJ databases">
        <title>Parelaphostrongylus tenuis whole genome reference sequence.</title>
        <authorList>
            <person name="Garwood T.J."/>
            <person name="Larsen P.A."/>
            <person name="Fountain-Jones N.M."/>
            <person name="Garbe J.R."/>
            <person name="Macchietto M.G."/>
            <person name="Kania S.A."/>
            <person name="Gerhold R.W."/>
            <person name="Richards J.E."/>
            <person name="Wolf T.M."/>
        </authorList>
    </citation>
    <scope>NUCLEOTIDE SEQUENCE</scope>
    <source>
        <strain evidence="10">MNPRO001-30</strain>
        <tissue evidence="10">Meninges</tissue>
    </source>
</reference>
<dbReference type="Gene3D" id="1.10.8.10">
    <property type="entry name" value="DNA helicase RuvA subunit, C-terminal domain"/>
    <property type="match status" value="1"/>
</dbReference>
<dbReference type="Gene3D" id="3.10.450.50">
    <property type="match status" value="1"/>
</dbReference>
<keyword evidence="7" id="KW-0539">Nucleus</keyword>
<evidence type="ECO:0000256" key="7">
    <source>
        <dbReference type="ARBA" id="ARBA00023242"/>
    </source>
</evidence>
<keyword evidence="6" id="KW-0509">mRNA transport</keyword>
<dbReference type="GO" id="GO:0005634">
    <property type="term" value="C:nucleus"/>
    <property type="evidence" value="ECO:0007669"/>
    <property type="project" value="UniProtKB-SubCell"/>
</dbReference>
<name>A0AAD5N180_PARTN</name>
<dbReference type="Proteomes" id="UP001196413">
    <property type="component" value="Unassembled WGS sequence"/>
</dbReference>
<evidence type="ECO:0000259" key="8">
    <source>
        <dbReference type="PROSITE" id="PS50177"/>
    </source>
</evidence>
<dbReference type="SUPFAM" id="SSF54427">
    <property type="entry name" value="NTF2-like"/>
    <property type="match status" value="1"/>
</dbReference>
<comment type="similarity">
    <text evidence="2">Belongs to the NXF family.</text>
</comment>
<dbReference type="PANTHER" id="PTHR10662:SF22">
    <property type="entry name" value="NUCLEAR RNA EXPORT FACTOR 1"/>
    <property type="match status" value="1"/>
</dbReference>
<dbReference type="InterPro" id="IPR030217">
    <property type="entry name" value="NXF_fam"/>
</dbReference>
<evidence type="ECO:0000313" key="10">
    <source>
        <dbReference type="EMBL" id="KAJ1359766.1"/>
    </source>
</evidence>
<gene>
    <name evidence="10" type="ORF">KIN20_018564</name>
</gene>
<organism evidence="10 11">
    <name type="scientific">Parelaphostrongylus tenuis</name>
    <name type="common">Meningeal worm</name>
    <dbReference type="NCBI Taxonomy" id="148309"/>
    <lineage>
        <taxon>Eukaryota</taxon>
        <taxon>Metazoa</taxon>
        <taxon>Ecdysozoa</taxon>
        <taxon>Nematoda</taxon>
        <taxon>Chromadorea</taxon>
        <taxon>Rhabditida</taxon>
        <taxon>Rhabditina</taxon>
        <taxon>Rhabditomorpha</taxon>
        <taxon>Strongyloidea</taxon>
        <taxon>Metastrongylidae</taxon>
        <taxon>Parelaphostrongylus</taxon>
    </lineage>
</organism>
<dbReference type="GO" id="GO:0003723">
    <property type="term" value="F:RNA binding"/>
    <property type="evidence" value="ECO:0007669"/>
    <property type="project" value="TreeGrafter"/>
</dbReference>
<dbReference type="GO" id="GO:0016973">
    <property type="term" value="P:poly(A)+ mRNA export from nucleus"/>
    <property type="evidence" value="ECO:0007669"/>
    <property type="project" value="TreeGrafter"/>
</dbReference>
<dbReference type="InterPro" id="IPR002075">
    <property type="entry name" value="NTF2_dom"/>
</dbReference>
<dbReference type="InterPro" id="IPR032710">
    <property type="entry name" value="NTF2-like_dom_sf"/>
</dbReference>
<evidence type="ECO:0008006" key="12">
    <source>
        <dbReference type="Google" id="ProtNLM"/>
    </source>
</evidence>
<keyword evidence="5" id="KW-0677">Repeat</keyword>
<dbReference type="EMBL" id="JAHQIW010003700">
    <property type="protein sequence ID" value="KAJ1359766.1"/>
    <property type="molecule type" value="Genomic_DNA"/>
</dbReference>
<dbReference type="SMART" id="SM00804">
    <property type="entry name" value="TAP_C"/>
    <property type="match status" value="1"/>
</dbReference>
<evidence type="ECO:0000256" key="6">
    <source>
        <dbReference type="ARBA" id="ARBA00022816"/>
    </source>
</evidence>
<feature type="domain" description="NTF2" evidence="8">
    <location>
        <begin position="1"/>
        <end position="80"/>
    </location>
</feature>